<dbReference type="GO" id="GO:0016787">
    <property type="term" value="F:hydrolase activity"/>
    <property type="evidence" value="ECO:0007669"/>
    <property type="project" value="UniProtKB-KW"/>
</dbReference>
<dbReference type="RefSeq" id="WP_183589034.1">
    <property type="nucleotide sequence ID" value="NZ_JACHCA010000013.1"/>
</dbReference>
<evidence type="ECO:0000313" key="2">
    <source>
        <dbReference type="EMBL" id="MBB6130131.1"/>
    </source>
</evidence>
<protein>
    <submittedName>
        <fullName evidence="2">Peptidoglycan hydrolase CwlO-like protein</fullName>
    </submittedName>
</protein>
<proteinExistence type="predicted"/>
<comment type="caution">
    <text evidence="2">The sequence shown here is derived from an EMBL/GenBank/DDBJ whole genome shotgun (WGS) entry which is preliminary data.</text>
</comment>
<dbReference type="Proteomes" id="UP000548326">
    <property type="component" value="Unassembled WGS sequence"/>
</dbReference>
<name>A0A841JQJ5_9SPHI</name>
<dbReference type="AlphaFoldDB" id="A0A841JQJ5"/>
<evidence type="ECO:0000256" key="1">
    <source>
        <dbReference type="SAM" id="Phobius"/>
    </source>
</evidence>
<dbReference type="EMBL" id="JACHCA010000013">
    <property type="protein sequence ID" value="MBB6130131.1"/>
    <property type="molecule type" value="Genomic_DNA"/>
</dbReference>
<reference evidence="2 3" key="1">
    <citation type="submission" date="2020-08" db="EMBL/GenBank/DDBJ databases">
        <title>Genomic Encyclopedia of Type Strains, Phase IV (KMG-V): Genome sequencing to study the core and pangenomes of soil and plant-associated prokaryotes.</title>
        <authorList>
            <person name="Whitman W."/>
        </authorList>
    </citation>
    <scope>NUCLEOTIDE SEQUENCE [LARGE SCALE GENOMIC DNA]</scope>
    <source>
        <strain evidence="2 3">MP601</strain>
    </source>
</reference>
<feature type="transmembrane region" description="Helical" evidence="1">
    <location>
        <begin position="108"/>
        <end position="130"/>
    </location>
</feature>
<keyword evidence="1" id="KW-1133">Transmembrane helix</keyword>
<evidence type="ECO:0000313" key="3">
    <source>
        <dbReference type="Proteomes" id="UP000548326"/>
    </source>
</evidence>
<organism evidence="2 3">
    <name type="scientific">Mucilaginibacter lappiensis</name>
    <dbReference type="NCBI Taxonomy" id="354630"/>
    <lineage>
        <taxon>Bacteria</taxon>
        <taxon>Pseudomonadati</taxon>
        <taxon>Bacteroidota</taxon>
        <taxon>Sphingobacteriia</taxon>
        <taxon>Sphingobacteriales</taxon>
        <taxon>Sphingobacteriaceae</taxon>
        <taxon>Mucilaginibacter</taxon>
    </lineage>
</organism>
<keyword evidence="2" id="KW-0378">Hydrolase</keyword>
<keyword evidence="1" id="KW-0472">Membrane</keyword>
<keyword evidence="1" id="KW-0812">Transmembrane</keyword>
<sequence length="208" mass="24074">MINETNFNSVMEDFTKELQAVKEVVKVLPAKVDELNKKVDGFKSKIENIQVTAPAPELLPVHNIVADGFTTIKNSVQRQLNDLFTKNRILVLPEDGGNSFLKIMGKRFIILTGVALSVCIISWFGFRYWYMNSENTRYRNSWYWNYIKLDKKGKQDMVNDLDSFKVADINSYRTDSIERYQKGQETELRIKQLEREADSLKASTSQSK</sequence>
<accession>A0A841JQJ5</accession>
<gene>
    <name evidence="2" type="ORF">HDF22_004270</name>
</gene>